<organism evidence="1 2">
    <name type="scientific">Catharanthus roseus</name>
    <name type="common">Madagascar periwinkle</name>
    <name type="synonym">Vinca rosea</name>
    <dbReference type="NCBI Taxonomy" id="4058"/>
    <lineage>
        <taxon>Eukaryota</taxon>
        <taxon>Viridiplantae</taxon>
        <taxon>Streptophyta</taxon>
        <taxon>Embryophyta</taxon>
        <taxon>Tracheophyta</taxon>
        <taxon>Spermatophyta</taxon>
        <taxon>Magnoliopsida</taxon>
        <taxon>eudicotyledons</taxon>
        <taxon>Gunneridae</taxon>
        <taxon>Pentapetalae</taxon>
        <taxon>asterids</taxon>
        <taxon>lamiids</taxon>
        <taxon>Gentianales</taxon>
        <taxon>Apocynaceae</taxon>
        <taxon>Rauvolfioideae</taxon>
        <taxon>Vinceae</taxon>
        <taxon>Catharanthinae</taxon>
        <taxon>Catharanthus</taxon>
    </lineage>
</organism>
<reference evidence="2" key="1">
    <citation type="journal article" date="2023" name="Nat. Plants">
        <title>Single-cell RNA sequencing provides a high-resolution roadmap for understanding the multicellular compartmentation of specialized metabolism.</title>
        <authorList>
            <person name="Sun S."/>
            <person name="Shen X."/>
            <person name="Li Y."/>
            <person name="Li Y."/>
            <person name="Wang S."/>
            <person name="Li R."/>
            <person name="Zhang H."/>
            <person name="Shen G."/>
            <person name="Guo B."/>
            <person name="Wei J."/>
            <person name="Xu J."/>
            <person name="St-Pierre B."/>
            <person name="Chen S."/>
            <person name="Sun C."/>
        </authorList>
    </citation>
    <scope>NUCLEOTIDE SEQUENCE [LARGE SCALE GENOMIC DNA]</scope>
</reference>
<evidence type="ECO:0000313" key="1">
    <source>
        <dbReference type="EMBL" id="KAI5673164.1"/>
    </source>
</evidence>
<evidence type="ECO:0000313" key="2">
    <source>
        <dbReference type="Proteomes" id="UP001060085"/>
    </source>
</evidence>
<protein>
    <submittedName>
        <fullName evidence="1">Uncharacterized protein</fullName>
    </submittedName>
</protein>
<dbReference type="Proteomes" id="UP001060085">
    <property type="component" value="Linkage Group LG03"/>
</dbReference>
<accession>A0ACC0BKR6</accession>
<sequence>MNSDGKIVAMDDLEKSRISTFTGFSHGSMAFRYLGIPLVGVRIDHIYMRNSTIWNLNVKKDFPPFIKRLLSIWDELITMGGSMIGAAAKLDAWHMGSSFDTTVAYDYYSTKGRLPIIDGLYFLNVDKGCKWCKQVLRQIRVWSKGGDNNSKFY</sequence>
<gene>
    <name evidence="1" type="ORF">M9H77_13528</name>
</gene>
<name>A0ACC0BKR6_CATRO</name>
<keyword evidence="2" id="KW-1185">Reference proteome</keyword>
<dbReference type="EMBL" id="CM044703">
    <property type="protein sequence ID" value="KAI5673164.1"/>
    <property type="molecule type" value="Genomic_DNA"/>
</dbReference>
<proteinExistence type="predicted"/>
<comment type="caution">
    <text evidence="1">The sequence shown here is derived from an EMBL/GenBank/DDBJ whole genome shotgun (WGS) entry which is preliminary data.</text>
</comment>